<keyword evidence="3 8" id="KW-0371">Homeobox</keyword>
<evidence type="ECO:0000256" key="8">
    <source>
        <dbReference type="PROSITE-ProRule" id="PRU00108"/>
    </source>
</evidence>
<dbReference type="GO" id="GO:0005634">
    <property type="term" value="C:nucleus"/>
    <property type="evidence" value="ECO:0007669"/>
    <property type="project" value="UniProtKB-SubCell"/>
</dbReference>
<comment type="caution">
    <text evidence="12">The sequence shown here is derived from an EMBL/GenBank/DDBJ whole genome shotgun (WGS) entry which is preliminary data.</text>
</comment>
<dbReference type="PRINTS" id="PR00024">
    <property type="entry name" value="HOMEOBOX"/>
</dbReference>
<feature type="compositionally biased region" description="Basic and acidic residues" evidence="10">
    <location>
        <begin position="68"/>
        <end position="100"/>
    </location>
</feature>
<comment type="subcellular location">
    <subcellularLocation>
        <location evidence="1 8 9">Nucleus</location>
    </subcellularLocation>
</comment>
<evidence type="ECO:0000256" key="6">
    <source>
        <dbReference type="ARBA" id="ARBA00067519"/>
    </source>
</evidence>
<dbReference type="PANTHER" id="PTHR24340">
    <property type="entry name" value="HOMEOBOX PROTEIN NKX"/>
    <property type="match status" value="1"/>
</dbReference>
<dbReference type="GO" id="GO:0000978">
    <property type="term" value="F:RNA polymerase II cis-regulatory region sequence-specific DNA binding"/>
    <property type="evidence" value="ECO:0007669"/>
    <property type="project" value="TreeGrafter"/>
</dbReference>
<dbReference type="SMART" id="SM00389">
    <property type="entry name" value="HOX"/>
    <property type="match status" value="1"/>
</dbReference>
<dbReference type="CDD" id="cd00086">
    <property type="entry name" value="homeodomain"/>
    <property type="match status" value="1"/>
</dbReference>
<dbReference type="AlphaFoldDB" id="A0A401P2Q6"/>
<dbReference type="Pfam" id="PF00046">
    <property type="entry name" value="Homeodomain"/>
    <property type="match status" value="1"/>
</dbReference>
<keyword evidence="2 8" id="KW-0238">DNA-binding</keyword>
<keyword evidence="4 8" id="KW-0539">Nucleus</keyword>
<evidence type="ECO:0000313" key="13">
    <source>
        <dbReference type="Proteomes" id="UP000288216"/>
    </source>
</evidence>
<evidence type="ECO:0000256" key="4">
    <source>
        <dbReference type="ARBA" id="ARBA00023242"/>
    </source>
</evidence>
<dbReference type="Proteomes" id="UP000288216">
    <property type="component" value="Unassembled WGS sequence"/>
</dbReference>
<evidence type="ECO:0000313" key="12">
    <source>
        <dbReference type="EMBL" id="GCB67380.1"/>
    </source>
</evidence>
<feature type="region of interest" description="Disordered" evidence="10">
    <location>
        <begin position="66"/>
        <end position="155"/>
    </location>
</feature>
<proteinExistence type="inferred from homology"/>
<evidence type="ECO:0000256" key="2">
    <source>
        <dbReference type="ARBA" id="ARBA00023125"/>
    </source>
</evidence>
<dbReference type="Gene3D" id="1.10.10.60">
    <property type="entry name" value="Homeodomain-like"/>
    <property type="match status" value="1"/>
</dbReference>
<dbReference type="InterPro" id="IPR009057">
    <property type="entry name" value="Homeodomain-like_sf"/>
</dbReference>
<evidence type="ECO:0000259" key="11">
    <source>
        <dbReference type="PROSITE" id="PS50071"/>
    </source>
</evidence>
<feature type="domain" description="Homeobox" evidence="11">
    <location>
        <begin position="148"/>
        <end position="208"/>
    </location>
</feature>
<evidence type="ECO:0000256" key="9">
    <source>
        <dbReference type="RuleBase" id="RU000682"/>
    </source>
</evidence>
<comment type="similarity">
    <text evidence="5">Belongs to the NK-3 homeobox family.</text>
</comment>
<dbReference type="FunFam" id="1.10.10.60:FF:000225">
    <property type="entry name" value="NK3 homeobox 2"/>
    <property type="match status" value="1"/>
</dbReference>
<organism evidence="12 13">
    <name type="scientific">Scyliorhinus torazame</name>
    <name type="common">Cloudy catshark</name>
    <name type="synonym">Catulus torazame</name>
    <dbReference type="NCBI Taxonomy" id="75743"/>
    <lineage>
        <taxon>Eukaryota</taxon>
        <taxon>Metazoa</taxon>
        <taxon>Chordata</taxon>
        <taxon>Craniata</taxon>
        <taxon>Vertebrata</taxon>
        <taxon>Chondrichthyes</taxon>
        <taxon>Elasmobranchii</taxon>
        <taxon>Galeomorphii</taxon>
        <taxon>Galeoidea</taxon>
        <taxon>Carcharhiniformes</taxon>
        <taxon>Scyliorhinidae</taxon>
        <taxon>Scyliorhinus</taxon>
    </lineage>
</organism>
<gene>
    <name evidence="12" type="ORF">scyTo_0005117</name>
</gene>
<feature type="DNA-binding region" description="Homeobox" evidence="8">
    <location>
        <begin position="150"/>
        <end position="209"/>
    </location>
</feature>
<dbReference type="InterPro" id="IPR050394">
    <property type="entry name" value="Homeobox_NK-like"/>
</dbReference>
<evidence type="ECO:0000256" key="1">
    <source>
        <dbReference type="ARBA" id="ARBA00004123"/>
    </source>
</evidence>
<dbReference type="OrthoDB" id="6159439at2759"/>
<dbReference type="InterPro" id="IPR017970">
    <property type="entry name" value="Homeobox_CS"/>
</dbReference>
<dbReference type="GO" id="GO:0000981">
    <property type="term" value="F:DNA-binding transcription factor activity, RNA polymerase II-specific"/>
    <property type="evidence" value="ECO:0007669"/>
    <property type="project" value="InterPro"/>
</dbReference>
<dbReference type="GO" id="GO:0001501">
    <property type="term" value="P:skeletal system development"/>
    <property type="evidence" value="ECO:0007669"/>
    <property type="project" value="UniProtKB-ARBA"/>
</dbReference>
<evidence type="ECO:0000256" key="3">
    <source>
        <dbReference type="ARBA" id="ARBA00023155"/>
    </source>
</evidence>
<dbReference type="STRING" id="75743.A0A401P2Q6"/>
<dbReference type="InterPro" id="IPR001356">
    <property type="entry name" value="HD"/>
</dbReference>
<dbReference type="GO" id="GO:0030154">
    <property type="term" value="P:cell differentiation"/>
    <property type="evidence" value="ECO:0007669"/>
    <property type="project" value="TreeGrafter"/>
</dbReference>
<feature type="compositionally biased region" description="Basic and acidic residues" evidence="10">
    <location>
        <begin position="116"/>
        <end position="140"/>
    </location>
</feature>
<dbReference type="PROSITE" id="PS50071">
    <property type="entry name" value="HOMEOBOX_2"/>
    <property type="match status" value="1"/>
</dbReference>
<sequence>MVIDLEKMVIDLEKLDIDLEKMVIDFEKVVIDLEKVDIDLEKMKERKMAVQGGSLTPFTIQDILTRGSESRLNRNSHQEPSELVNGEREAETNERGRLDVETLNEESGEGSGWENSAEKSDKDSDRQAVTDDDEKTDKLAASDQPSKSGKKRSRAAFSHAQVFELERRFNHQRYLSGPERADLAAALKLTETQVKIWFQNRRYKTKKRQMAADLVVSSTPTAAKKVAVRVLVRDNQRQYSPDELGNPHLLSLYQAYQYYPYMYCLPAWPPNVIPLCGGTH</sequence>
<dbReference type="PANTHER" id="PTHR24340:SF73">
    <property type="entry name" value="HOMEOBOX PROTEIN BAGPIPE-RELATED"/>
    <property type="match status" value="1"/>
</dbReference>
<accession>A0A401P2Q6</accession>
<evidence type="ECO:0000256" key="5">
    <source>
        <dbReference type="ARBA" id="ARBA00061541"/>
    </source>
</evidence>
<dbReference type="OMA" id="WENSAEK"/>
<dbReference type="PROSITE" id="PS00027">
    <property type="entry name" value="HOMEOBOX_1"/>
    <property type="match status" value="1"/>
</dbReference>
<reference evidence="12 13" key="1">
    <citation type="journal article" date="2018" name="Nat. Ecol. Evol.">
        <title>Shark genomes provide insights into elasmobranch evolution and the origin of vertebrates.</title>
        <authorList>
            <person name="Hara Y"/>
            <person name="Yamaguchi K"/>
            <person name="Onimaru K"/>
            <person name="Kadota M"/>
            <person name="Koyanagi M"/>
            <person name="Keeley SD"/>
            <person name="Tatsumi K"/>
            <person name="Tanaka K"/>
            <person name="Motone F"/>
            <person name="Kageyama Y"/>
            <person name="Nozu R"/>
            <person name="Adachi N"/>
            <person name="Nishimura O"/>
            <person name="Nakagawa R"/>
            <person name="Tanegashima C"/>
            <person name="Kiyatake I"/>
            <person name="Matsumoto R"/>
            <person name="Murakumo K"/>
            <person name="Nishida K"/>
            <person name="Terakita A"/>
            <person name="Kuratani S"/>
            <person name="Sato K"/>
            <person name="Hyodo S Kuraku.S."/>
        </authorList>
    </citation>
    <scope>NUCLEOTIDE SEQUENCE [LARGE SCALE GENOMIC DNA]</scope>
</reference>
<dbReference type="InterPro" id="IPR020479">
    <property type="entry name" value="HD_metazoa"/>
</dbReference>
<dbReference type="SUPFAM" id="SSF46689">
    <property type="entry name" value="Homeodomain-like"/>
    <property type="match status" value="1"/>
</dbReference>
<keyword evidence="13" id="KW-1185">Reference proteome</keyword>
<evidence type="ECO:0000256" key="7">
    <source>
        <dbReference type="ARBA" id="ARBA00081047"/>
    </source>
</evidence>
<dbReference type="EMBL" id="BFAA01001567">
    <property type="protein sequence ID" value="GCB67380.1"/>
    <property type="molecule type" value="Genomic_DNA"/>
</dbReference>
<evidence type="ECO:0000256" key="10">
    <source>
        <dbReference type="SAM" id="MobiDB-lite"/>
    </source>
</evidence>
<protein>
    <recommendedName>
        <fullName evidence="6">Homeobox protein Nkx-3.2</fullName>
    </recommendedName>
    <alternativeName>
        <fullName evidence="7">Bagpipe homeobox protein homolog 1</fullName>
    </alternativeName>
</protein>
<name>A0A401P2Q6_SCYTO</name>